<feature type="compositionally biased region" description="Pro residues" evidence="1">
    <location>
        <begin position="417"/>
        <end position="447"/>
    </location>
</feature>
<evidence type="ECO:0000256" key="1">
    <source>
        <dbReference type="SAM" id="MobiDB-lite"/>
    </source>
</evidence>
<keyword evidence="2" id="KW-0472">Membrane</keyword>
<evidence type="ECO:0000256" key="2">
    <source>
        <dbReference type="SAM" id="Phobius"/>
    </source>
</evidence>
<name>A0A9D2NZ51_9FIRM</name>
<keyword evidence="2" id="KW-1133">Transmembrane helix</keyword>
<sequence>MPELETRRPVKRRPVRQSRFHWAIAAGAAVVLCIAVVAFLFLSGILRRYDPPIIQGVQEQVSVYEDDDIQTALLEGVTAVGGEDRPDATFPVTVTAYQESGEAVQEFLPGTYRLEYTSEEGAQPVEATLVVQPADREPPVITGAQDVTVVVGSTLSYRSGVTVEDNVDPAVTLQVDASQVNLSAPGAYPVTYSAVDSRGNEAAVTVTVTVVEPEEAENLEDIIQQAGNTALSDVTDADVYALADRILASITSAGMGQREKARAIFDYVHGAIRYVGTSEKNDWLMGAYVGLTQGRGDCFNYFAASKLLLTRAGIPNIDLERVGGNTDHYWQLVNVGDGYYHFDTCPHPNEYPITCFLLTEAEVRDYTERCASVRKNYYVYDYAACPVTVVGTPAEETAEPSPEPSPEPSVPAETPSSPAPETTPVPETSPVPETTPAPETTPVPETTPIPAEESPAPPAETVPPESAAVPQETPVPTQDQPPEGIPLLGE</sequence>
<dbReference type="AlphaFoldDB" id="A0A9D2NZ51"/>
<gene>
    <name evidence="5" type="ORF">H9701_06035</name>
</gene>
<protein>
    <submittedName>
        <fullName evidence="5">DUF5011 domain-containing protein</fullName>
    </submittedName>
</protein>
<dbReference type="SUPFAM" id="SSF54001">
    <property type="entry name" value="Cysteine proteinases"/>
    <property type="match status" value="1"/>
</dbReference>
<evidence type="ECO:0000313" key="6">
    <source>
        <dbReference type="Proteomes" id="UP000823882"/>
    </source>
</evidence>
<dbReference type="InterPro" id="IPR002931">
    <property type="entry name" value="Transglutaminase-like"/>
</dbReference>
<dbReference type="Proteomes" id="UP000823882">
    <property type="component" value="Unassembled WGS sequence"/>
</dbReference>
<dbReference type="InterPro" id="IPR038765">
    <property type="entry name" value="Papain-like_cys_pep_sf"/>
</dbReference>
<reference evidence="5" key="2">
    <citation type="submission" date="2021-04" db="EMBL/GenBank/DDBJ databases">
        <authorList>
            <person name="Gilroy R."/>
        </authorList>
    </citation>
    <scope>NUCLEOTIDE SEQUENCE</scope>
    <source>
        <strain evidence="5">CHK186-1790</strain>
    </source>
</reference>
<evidence type="ECO:0000259" key="3">
    <source>
        <dbReference type="Pfam" id="PF01841"/>
    </source>
</evidence>
<comment type="caution">
    <text evidence="5">The sequence shown here is derived from an EMBL/GenBank/DDBJ whole genome shotgun (WGS) entry which is preliminary data.</text>
</comment>
<keyword evidence="2" id="KW-0812">Transmembrane</keyword>
<dbReference type="EMBL" id="DWWJ01000105">
    <property type="protein sequence ID" value="HJC41095.1"/>
    <property type="molecule type" value="Genomic_DNA"/>
</dbReference>
<accession>A0A9D2NZ51</accession>
<dbReference type="Gene3D" id="2.60.40.10">
    <property type="entry name" value="Immunoglobulins"/>
    <property type="match status" value="1"/>
</dbReference>
<dbReference type="Pfam" id="PF16403">
    <property type="entry name" value="Bact_surface_Ig-like"/>
    <property type="match status" value="1"/>
</dbReference>
<evidence type="ECO:0000259" key="4">
    <source>
        <dbReference type="Pfam" id="PF16403"/>
    </source>
</evidence>
<organism evidence="5 6">
    <name type="scientific">Candidatus Intestinimonas pullistercoris</name>
    <dbReference type="NCBI Taxonomy" id="2838623"/>
    <lineage>
        <taxon>Bacteria</taxon>
        <taxon>Bacillati</taxon>
        <taxon>Bacillota</taxon>
        <taxon>Clostridia</taxon>
        <taxon>Eubacteriales</taxon>
        <taxon>Intestinimonas</taxon>
    </lineage>
</organism>
<proteinExistence type="predicted"/>
<feature type="domain" description="Pesticidal crystal protein Cry22Aa Ig-like" evidence="4">
    <location>
        <begin position="141"/>
        <end position="210"/>
    </location>
</feature>
<reference evidence="5" key="1">
    <citation type="journal article" date="2021" name="PeerJ">
        <title>Extensive microbial diversity within the chicken gut microbiome revealed by metagenomics and culture.</title>
        <authorList>
            <person name="Gilroy R."/>
            <person name="Ravi A."/>
            <person name="Getino M."/>
            <person name="Pursley I."/>
            <person name="Horton D.L."/>
            <person name="Alikhan N.F."/>
            <person name="Baker D."/>
            <person name="Gharbi K."/>
            <person name="Hall N."/>
            <person name="Watson M."/>
            <person name="Adriaenssens E.M."/>
            <person name="Foster-Nyarko E."/>
            <person name="Jarju S."/>
            <person name="Secka A."/>
            <person name="Antonio M."/>
            <person name="Oren A."/>
            <person name="Chaudhuri R.R."/>
            <person name="La Ragione R."/>
            <person name="Hildebrand F."/>
            <person name="Pallen M.J."/>
        </authorList>
    </citation>
    <scope>NUCLEOTIDE SEQUENCE</scope>
    <source>
        <strain evidence="5">CHK186-1790</strain>
    </source>
</reference>
<evidence type="ECO:0000313" key="5">
    <source>
        <dbReference type="EMBL" id="HJC41095.1"/>
    </source>
</evidence>
<dbReference type="InterPro" id="IPR032179">
    <property type="entry name" value="Cry22Aa_Ig-like"/>
</dbReference>
<dbReference type="InterPro" id="IPR013783">
    <property type="entry name" value="Ig-like_fold"/>
</dbReference>
<feature type="region of interest" description="Disordered" evidence="1">
    <location>
        <begin position="393"/>
        <end position="490"/>
    </location>
</feature>
<feature type="domain" description="Transglutaminase-like" evidence="3">
    <location>
        <begin position="247"/>
        <end position="343"/>
    </location>
</feature>
<dbReference type="Pfam" id="PF01841">
    <property type="entry name" value="Transglut_core"/>
    <property type="match status" value="1"/>
</dbReference>
<feature type="transmembrane region" description="Helical" evidence="2">
    <location>
        <begin position="20"/>
        <end position="42"/>
    </location>
</feature>